<organism evidence="2 3">
    <name type="scientific">Prevotella lacticifex</name>
    <dbReference type="NCBI Taxonomy" id="2854755"/>
    <lineage>
        <taxon>Bacteria</taxon>
        <taxon>Pseudomonadati</taxon>
        <taxon>Bacteroidota</taxon>
        <taxon>Bacteroidia</taxon>
        <taxon>Bacteroidales</taxon>
        <taxon>Prevotellaceae</taxon>
        <taxon>Prevotella</taxon>
    </lineage>
</organism>
<gene>
    <name evidence="2" type="ORF">PRLR5076_14890</name>
</gene>
<name>A0A9R1CY56_9BACT</name>
<keyword evidence="3" id="KW-1185">Reference proteome</keyword>
<comment type="caution">
    <text evidence="2">The sequence shown here is derived from an EMBL/GenBank/DDBJ whole genome shotgun (WGS) entry which is preliminary data.</text>
</comment>
<dbReference type="RefSeq" id="WP_223929160.1">
    <property type="nucleotide sequence ID" value="NZ_BPTU01000001.1"/>
</dbReference>
<evidence type="ECO:0000313" key="3">
    <source>
        <dbReference type="Proteomes" id="UP000825483"/>
    </source>
</evidence>
<dbReference type="GeneID" id="72467329"/>
<sequence length="175" mass="20028">MTADNGLRGSLTDQDREQYEQRWTDFMVKFWQEKMMKFSPPVYDTGRLHDTLAGVIHPGTPTTIEHRFREYGIYVAAGTGNGYRRGNSGKDDENGLQFMRHGNYKKGQGHRQRRDWFMRKYLYSIHRLNDFEAQFYGDAYQGLISDALAAMFGDTTALAKHNGGNNNAAMSLGNL</sequence>
<protein>
    <submittedName>
        <fullName evidence="2">Uncharacterized protein</fullName>
    </submittedName>
</protein>
<evidence type="ECO:0000256" key="1">
    <source>
        <dbReference type="SAM" id="MobiDB-lite"/>
    </source>
</evidence>
<evidence type="ECO:0000313" key="2">
    <source>
        <dbReference type="EMBL" id="GJG58638.1"/>
    </source>
</evidence>
<reference evidence="2" key="1">
    <citation type="journal article" date="2022" name="Int. J. Syst. Evol. Microbiol.">
        <title>Prevotella lacticifex sp. nov., isolated from the rumen of cows.</title>
        <authorList>
            <person name="Shinkai T."/>
            <person name="Ikeyama N."/>
            <person name="Kumagai M."/>
            <person name="Ohmori H."/>
            <person name="Sakamoto M."/>
            <person name="Ohkuma M."/>
            <person name="Mitsumori M."/>
        </authorList>
    </citation>
    <scope>NUCLEOTIDE SEQUENCE</scope>
    <source>
        <strain evidence="2">R5076</strain>
    </source>
</reference>
<dbReference type="AlphaFoldDB" id="A0A9R1CY56"/>
<accession>A0A9R1CY56</accession>
<feature type="region of interest" description="Disordered" evidence="1">
    <location>
        <begin position="85"/>
        <end position="107"/>
    </location>
</feature>
<proteinExistence type="predicted"/>
<dbReference type="Proteomes" id="UP000825483">
    <property type="component" value="Unassembled WGS sequence"/>
</dbReference>
<dbReference type="EMBL" id="BPUB01000001">
    <property type="protein sequence ID" value="GJG58638.1"/>
    <property type="molecule type" value="Genomic_DNA"/>
</dbReference>